<name>A0A5U2TLQ8_SALER</name>
<proteinExistence type="predicted"/>
<comment type="caution">
    <text evidence="1">The sequence shown here is derived from an EMBL/GenBank/DDBJ whole genome shotgun (WGS) entry which is preliminary data.</text>
</comment>
<accession>A0A5U2TLQ8</accession>
<evidence type="ECO:0000313" key="1">
    <source>
        <dbReference type="EMBL" id="EBP2041358.1"/>
    </source>
</evidence>
<sequence>MDNVLKTIHTGFSCGSATLIQSLEDFGVKRGDDGELIFPRHSDKRFPIGRIRKRLASYGWRGERLNHEVARIVAGPDIFPERSDYSIIFPYGWERNQLTPEMRRMFPRKSGRRVLIMPDEFHSFHYSRECQTFSPESDETPGVS</sequence>
<dbReference type="EMBL" id="AAGKZC010000014">
    <property type="protein sequence ID" value="EBP2041358.1"/>
    <property type="molecule type" value="Genomic_DNA"/>
</dbReference>
<dbReference type="AlphaFoldDB" id="A0A5U2TLQ8"/>
<gene>
    <name evidence="1" type="ORF">PL50_14285</name>
</gene>
<organism evidence="1">
    <name type="scientific">Salmonella enterica</name>
    <name type="common">Salmonella choleraesuis</name>
    <dbReference type="NCBI Taxonomy" id="28901"/>
    <lineage>
        <taxon>Bacteria</taxon>
        <taxon>Pseudomonadati</taxon>
        <taxon>Pseudomonadota</taxon>
        <taxon>Gammaproteobacteria</taxon>
        <taxon>Enterobacterales</taxon>
        <taxon>Enterobacteriaceae</taxon>
        <taxon>Salmonella</taxon>
    </lineage>
</organism>
<reference evidence="1" key="1">
    <citation type="submission" date="2018-07" db="EMBL/GenBank/DDBJ databases">
        <authorList>
            <consortium name="GenomeTrakr network: Whole genome sequencing for foodborne pathogen traceback"/>
        </authorList>
    </citation>
    <scope>NUCLEOTIDE SEQUENCE</scope>
    <source>
        <strain evidence="1">CFSAN008688</strain>
    </source>
</reference>
<protein>
    <submittedName>
        <fullName evidence="1">Uncharacterized protein</fullName>
    </submittedName>
</protein>